<feature type="domain" description="WRKY" evidence="7">
    <location>
        <begin position="412"/>
        <end position="449"/>
    </location>
</feature>
<feature type="compositionally biased region" description="Polar residues" evidence="6">
    <location>
        <begin position="116"/>
        <end position="130"/>
    </location>
</feature>
<feature type="compositionally biased region" description="Low complexity" evidence="6">
    <location>
        <begin position="23"/>
        <end position="34"/>
    </location>
</feature>
<keyword evidence="4" id="KW-0804">Transcription</keyword>
<dbReference type="Gene3D" id="2.20.25.80">
    <property type="entry name" value="WRKY domain"/>
    <property type="match status" value="1"/>
</dbReference>
<evidence type="ECO:0000256" key="3">
    <source>
        <dbReference type="ARBA" id="ARBA00023125"/>
    </source>
</evidence>
<feature type="compositionally biased region" description="Polar residues" evidence="6">
    <location>
        <begin position="326"/>
        <end position="335"/>
    </location>
</feature>
<evidence type="ECO:0000256" key="2">
    <source>
        <dbReference type="ARBA" id="ARBA00023015"/>
    </source>
</evidence>
<proteinExistence type="predicted"/>
<dbReference type="InterPro" id="IPR036576">
    <property type="entry name" value="WRKY_dom_sf"/>
</dbReference>
<dbReference type="GO" id="GO:0003700">
    <property type="term" value="F:DNA-binding transcription factor activity"/>
    <property type="evidence" value="ECO:0007669"/>
    <property type="project" value="InterPro"/>
</dbReference>
<evidence type="ECO:0000256" key="5">
    <source>
        <dbReference type="ARBA" id="ARBA00023242"/>
    </source>
</evidence>
<feature type="region of interest" description="Disordered" evidence="6">
    <location>
        <begin position="301"/>
        <end position="335"/>
    </location>
</feature>
<dbReference type="InterPro" id="IPR003657">
    <property type="entry name" value="WRKY_dom"/>
</dbReference>
<gene>
    <name evidence="8" type="ORF">FWILDA_LOCUS8151</name>
</gene>
<comment type="caution">
    <text evidence="8">The sequence shown here is derived from an EMBL/GenBank/DDBJ whole genome shotgun (WGS) entry which is preliminary data.</text>
</comment>
<feature type="compositionally biased region" description="Polar residues" evidence="6">
    <location>
        <begin position="53"/>
        <end position="64"/>
    </location>
</feature>
<accession>A0A9W4WWK5</accession>
<evidence type="ECO:0000256" key="1">
    <source>
        <dbReference type="ARBA" id="ARBA00004123"/>
    </source>
</evidence>
<dbReference type="AlphaFoldDB" id="A0A9W4WWK5"/>
<reference evidence="8" key="1">
    <citation type="submission" date="2022-08" db="EMBL/GenBank/DDBJ databases">
        <authorList>
            <person name="Kallberg Y."/>
            <person name="Tangrot J."/>
            <person name="Rosling A."/>
        </authorList>
    </citation>
    <scope>NUCLEOTIDE SEQUENCE</scope>
    <source>
        <strain evidence="8">Wild A</strain>
    </source>
</reference>
<feature type="compositionally biased region" description="Low complexity" evidence="6">
    <location>
        <begin position="145"/>
        <end position="160"/>
    </location>
</feature>
<protein>
    <submittedName>
        <fullName evidence="8">4771_t:CDS:1</fullName>
    </submittedName>
</protein>
<dbReference type="GO" id="GO:0043565">
    <property type="term" value="F:sequence-specific DNA binding"/>
    <property type="evidence" value="ECO:0007669"/>
    <property type="project" value="InterPro"/>
</dbReference>
<dbReference type="Pfam" id="PF03106">
    <property type="entry name" value="WRKY"/>
    <property type="match status" value="1"/>
</dbReference>
<keyword evidence="2" id="KW-0805">Transcription regulation</keyword>
<keyword evidence="9" id="KW-1185">Reference proteome</keyword>
<evidence type="ECO:0000313" key="8">
    <source>
        <dbReference type="EMBL" id="CAI2177567.1"/>
    </source>
</evidence>
<feature type="compositionally biased region" description="Polar residues" evidence="6">
    <location>
        <begin position="71"/>
        <end position="88"/>
    </location>
</feature>
<dbReference type="GO" id="GO:0005634">
    <property type="term" value="C:nucleus"/>
    <property type="evidence" value="ECO:0007669"/>
    <property type="project" value="UniProtKB-SubCell"/>
</dbReference>
<evidence type="ECO:0000256" key="6">
    <source>
        <dbReference type="SAM" id="MobiDB-lite"/>
    </source>
</evidence>
<dbReference type="OrthoDB" id="2362414at2759"/>
<comment type="subcellular location">
    <subcellularLocation>
        <location evidence="1">Nucleus</location>
    </subcellularLocation>
</comment>
<dbReference type="EMBL" id="CAMKVN010001699">
    <property type="protein sequence ID" value="CAI2177567.1"/>
    <property type="molecule type" value="Genomic_DNA"/>
</dbReference>
<feature type="compositionally biased region" description="Polar residues" evidence="6">
    <location>
        <begin position="301"/>
        <end position="318"/>
    </location>
</feature>
<sequence>MSRAAEYAQFPYTPPKTHLTSAQQSMHHQYTQQQPNQFTSSQDGLLTQPPPSVTTNPQYTTSHASIVPPNLGTQQTRRYKTQQHNSISPPTPNTPNRQYSQNSLVQATLEHPPSPLSSNQCLPTTNNVTIPSTLPASLPTPPTTLPGLSSPNSGNSPASNFDLQDVLAQFGNQPELLKLILQSKVEEDKRKAEEAKLRVRELDLLLLDRDRQKKGLEHAHDVDESKNDEIHSNQDMDFDHGEDFNFFPSVITFSITNDEKVSHVFNLFIPPFILDNSIGPFSTSDGSLSYASFGASLSSPVQNLSLNSPSTPVSQSTPRLKPAPRINSTPKGQSAPQFPLHDRFAPHNNQLTSQNQMLSHNQAIQNDQEVILGSAENEESNANNITNKRKRKRREMLPVTMIIETKEYPYVDDYLWKNNGNTTQRKTGNKSVYFKCSNSNKGCPVNKTVTEKEGGWIIKYRGHHLDECGKIKRIVQS</sequence>
<organism evidence="8 9">
    <name type="scientific">Funneliformis geosporum</name>
    <dbReference type="NCBI Taxonomy" id="1117311"/>
    <lineage>
        <taxon>Eukaryota</taxon>
        <taxon>Fungi</taxon>
        <taxon>Fungi incertae sedis</taxon>
        <taxon>Mucoromycota</taxon>
        <taxon>Glomeromycotina</taxon>
        <taxon>Glomeromycetes</taxon>
        <taxon>Glomerales</taxon>
        <taxon>Glomeraceae</taxon>
        <taxon>Funneliformis</taxon>
    </lineage>
</organism>
<feature type="compositionally biased region" description="Polar residues" evidence="6">
    <location>
        <begin position="97"/>
        <end position="106"/>
    </location>
</feature>
<name>A0A9W4WWK5_9GLOM</name>
<dbReference type="SUPFAM" id="SSF118290">
    <property type="entry name" value="WRKY DNA-binding domain"/>
    <property type="match status" value="1"/>
</dbReference>
<feature type="compositionally biased region" description="Polar residues" evidence="6">
    <location>
        <begin position="35"/>
        <end position="45"/>
    </location>
</feature>
<evidence type="ECO:0000313" key="9">
    <source>
        <dbReference type="Proteomes" id="UP001153678"/>
    </source>
</evidence>
<evidence type="ECO:0000256" key="4">
    <source>
        <dbReference type="ARBA" id="ARBA00023163"/>
    </source>
</evidence>
<keyword evidence="3" id="KW-0238">DNA-binding</keyword>
<dbReference type="Proteomes" id="UP001153678">
    <property type="component" value="Unassembled WGS sequence"/>
</dbReference>
<keyword evidence="5" id="KW-0539">Nucleus</keyword>
<evidence type="ECO:0000259" key="7">
    <source>
        <dbReference type="PROSITE" id="PS50811"/>
    </source>
</evidence>
<dbReference type="PROSITE" id="PS50811">
    <property type="entry name" value="WRKY"/>
    <property type="match status" value="1"/>
</dbReference>
<feature type="region of interest" description="Disordered" evidence="6">
    <location>
        <begin position="1"/>
        <end position="160"/>
    </location>
</feature>